<dbReference type="SMART" id="SM00312">
    <property type="entry name" value="PX"/>
    <property type="match status" value="1"/>
</dbReference>
<dbReference type="PANTHER" id="PTHR46757">
    <property type="entry name" value="SORTING NEXIN-RELATED"/>
    <property type="match status" value="1"/>
</dbReference>
<evidence type="ECO:0000313" key="4">
    <source>
        <dbReference type="EMBL" id="KMZ70053.1"/>
    </source>
</evidence>
<reference evidence="5" key="1">
    <citation type="journal article" date="2016" name="Nature">
        <title>The genome of the seagrass Zostera marina reveals angiosperm adaptation to the sea.</title>
        <authorList>
            <person name="Olsen J.L."/>
            <person name="Rouze P."/>
            <person name="Verhelst B."/>
            <person name="Lin Y.-C."/>
            <person name="Bayer T."/>
            <person name="Collen J."/>
            <person name="Dattolo E."/>
            <person name="De Paoli E."/>
            <person name="Dittami S."/>
            <person name="Maumus F."/>
            <person name="Michel G."/>
            <person name="Kersting A."/>
            <person name="Lauritano C."/>
            <person name="Lohaus R."/>
            <person name="Toepel M."/>
            <person name="Tonon T."/>
            <person name="Vanneste K."/>
            <person name="Amirebrahimi M."/>
            <person name="Brakel J."/>
            <person name="Bostroem C."/>
            <person name="Chovatia M."/>
            <person name="Grimwood J."/>
            <person name="Jenkins J.W."/>
            <person name="Jueterbock A."/>
            <person name="Mraz A."/>
            <person name="Stam W.T."/>
            <person name="Tice H."/>
            <person name="Bornberg-Bauer E."/>
            <person name="Green P.J."/>
            <person name="Pearson G.A."/>
            <person name="Procaccini G."/>
            <person name="Duarte C.M."/>
            <person name="Schmutz J."/>
            <person name="Reusch T.B.H."/>
            <person name="Van de Peer Y."/>
        </authorList>
    </citation>
    <scope>NUCLEOTIDE SEQUENCE [LARGE SCALE GENOMIC DNA]</scope>
    <source>
        <strain evidence="5">cv. Finnish</strain>
    </source>
</reference>
<dbReference type="Proteomes" id="UP000036987">
    <property type="component" value="Unassembled WGS sequence"/>
</dbReference>
<dbReference type="PANTHER" id="PTHR46757:SF2">
    <property type="entry name" value="OS05G0346100 PROTEIN"/>
    <property type="match status" value="1"/>
</dbReference>
<evidence type="ECO:0000256" key="2">
    <source>
        <dbReference type="SAM" id="MobiDB-lite"/>
    </source>
</evidence>
<dbReference type="InterPro" id="IPR044279">
    <property type="entry name" value="SNX2A/B"/>
</dbReference>
<gene>
    <name evidence="4" type="ORF">ZOSMA_1G00240</name>
</gene>
<proteinExistence type="predicted"/>
<accession>A0A0K9PLW5</accession>
<dbReference type="Pfam" id="PF00787">
    <property type="entry name" value="PX"/>
    <property type="match status" value="1"/>
</dbReference>
<feature type="compositionally biased region" description="Polar residues" evidence="2">
    <location>
        <begin position="35"/>
        <end position="54"/>
    </location>
</feature>
<dbReference type="Gene3D" id="3.30.1520.10">
    <property type="entry name" value="Phox-like domain"/>
    <property type="match status" value="1"/>
</dbReference>
<dbReference type="STRING" id="29655.A0A0K9PLW5"/>
<comment type="caution">
    <text evidence="4">The sequence shown here is derived from an EMBL/GenBank/DDBJ whole genome shotgun (WGS) entry which is preliminary data.</text>
</comment>
<keyword evidence="5" id="KW-1185">Reference proteome</keyword>
<evidence type="ECO:0000259" key="3">
    <source>
        <dbReference type="PROSITE" id="PS50195"/>
    </source>
</evidence>
<dbReference type="GO" id="GO:0005768">
    <property type="term" value="C:endosome"/>
    <property type="evidence" value="ECO:0007669"/>
    <property type="project" value="UniProtKB-ARBA"/>
</dbReference>
<dbReference type="GO" id="GO:0035091">
    <property type="term" value="F:phosphatidylinositol binding"/>
    <property type="evidence" value="ECO:0007669"/>
    <property type="project" value="InterPro"/>
</dbReference>
<feature type="coiled-coil region" evidence="1">
    <location>
        <begin position="313"/>
        <end position="340"/>
    </location>
</feature>
<feature type="domain" description="PX" evidence="3">
    <location>
        <begin position="130"/>
        <end position="245"/>
    </location>
</feature>
<dbReference type="EMBL" id="LFYR01000729">
    <property type="protein sequence ID" value="KMZ70053.1"/>
    <property type="molecule type" value="Genomic_DNA"/>
</dbReference>
<sequence>MMESPSPDSDQDHEHGHPLSSHIPLDEMENLCLSDSTSFHPLSPSPTINGDNTELSTKVTGGLGGSTLLSLTVQDGEANGNRDQHPLLSPLSPYNNLSSSFLDPPSYAEAIFTPSSPSSSTPSALYSQITVGKPQKELDTSNSLVTTSYVTYGITAKSGGTEFTTRRRFKDVVTLSDRLAESYRGFFVPSRPDKSMVERQVMSQQEFVEQRRTAIEKYLKRLAMHPVIGRSDELGVFLQTKGRLTLLPSVDVVSRVVEGASMLPGQLLGGGENLSERVEEVVQPARGGRDLLRMFRELKQSVVNDWGGVRPAIVEEDKEFLEKKEKIQELEQQLAIASQMV</sequence>
<evidence type="ECO:0000256" key="1">
    <source>
        <dbReference type="SAM" id="Coils"/>
    </source>
</evidence>
<evidence type="ECO:0000313" key="5">
    <source>
        <dbReference type="Proteomes" id="UP000036987"/>
    </source>
</evidence>
<dbReference type="SUPFAM" id="SSF64268">
    <property type="entry name" value="PX domain"/>
    <property type="match status" value="1"/>
</dbReference>
<dbReference type="OrthoDB" id="271164at2759"/>
<name>A0A0K9PLW5_ZOSMR</name>
<dbReference type="PROSITE" id="PS50195">
    <property type="entry name" value="PX"/>
    <property type="match status" value="1"/>
</dbReference>
<organism evidence="4 5">
    <name type="scientific">Zostera marina</name>
    <name type="common">Eelgrass</name>
    <dbReference type="NCBI Taxonomy" id="29655"/>
    <lineage>
        <taxon>Eukaryota</taxon>
        <taxon>Viridiplantae</taxon>
        <taxon>Streptophyta</taxon>
        <taxon>Embryophyta</taxon>
        <taxon>Tracheophyta</taxon>
        <taxon>Spermatophyta</taxon>
        <taxon>Magnoliopsida</taxon>
        <taxon>Liliopsida</taxon>
        <taxon>Zosteraceae</taxon>
        <taxon>Zostera</taxon>
    </lineage>
</organism>
<keyword evidence="1" id="KW-0175">Coiled coil</keyword>
<dbReference type="GO" id="GO:0016020">
    <property type="term" value="C:membrane"/>
    <property type="evidence" value="ECO:0007669"/>
    <property type="project" value="UniProtKB-ARBA"/>
</dbReference>
<feature type="region of interest" description="Disordered" evidence="2">
    <location>
        <begin position="1"/>
        <end position="22"/>
    </location>
</feature>
<feature type="region of interest" description="Disordered" evidence="2">
    <location>
        <begin position="35"/>
        <end position="59"/>
    </location>
</feature>
<protein>
    <submittedName>
        <fullName evidence="4">Sorting nexin 2B</fullName>
    </submittedName>
</protein>
<dbReference type="InterPro" id="IPR036871">
    <property type="entry name" value="PX_dom_sf"/>
</dbReference>
<dbReference type="InterPro" id="IPR001683">
    <property type="entry name" value="PX_dom"/>
</dbReference>
<dbReference type="AlphaFoldDB" id="A0A0K9PLW5"/>